<reference evidence="1 2" key="1">
    <citation type="journal article" date="2017" name="Environ. Microbiol.">
        <title>Decay of the glycolytic pathway and adaptation to intranuclear parasitism within Enterocytozoonidae microsporidia.</title>
        <authorList>
            <person name="Wiredu Boakye D."/>
            <person name="Jaroenlak P."/>
            <person name="Prachumwat A."/>
            <person name="Williams T.A."/>
            <person name="Bateman K.S."/>
            <person name="Itsathitphaisarn O."/>
            <person name="Sritunyalucksana K."/>
            <person name="Paszkiewicz K.H."/>
            <person name="Moore K.A."/>
            <person name="Stentiford G.D."/>
            <person name="Williams B.A."/>
        </authorList>
    </citation>
    <scope>NUCLEOTIDE SEQUENCE [LARGE SCALE GENOMIC DNA]</scope>
    <source>
        <strain evidence="1 2">GB1</strain>
    </source>
</reference>
<sequence>MNLDIYKSSRINEIVKYLIRWGIADAEALSKGVDSGIQEVYYTLAILCHKNFVIFEQVGTKLYYRLNREEIERVQYYGMYQEYIGNNFSVSKGVFEDALVNGFVGSKKESAEIALLKQAGIFVEKQPQLKDINGPKRSRRNTCYYTIDSRILDRLMICTEFGEYLSQRYHPTVREAYEVLQNTIHVGIVDKVNFIKEHKDIKIKKGVEWLAALNIVDEKYNFTNDERILLQNSAMRTVLSDTASNRMYQIIKNKVFISDKDITVNSLLPIPHQKNTLFSLQSKGFISLKCIQLYKLYNKVEHEYFIDQEYTRNNVLKLLKSNGWVRLHFLFRRKS</sequence>
<dbReference type="EMBL" id="LWDP01000005">
    <property type="protein sequence ID" value="ORD94985.1"/>
    <property type="molecule type" value="Genomic_DNA"/>
</dbReference>
<dbReference type="Proteomes" id="UP000192639">
    <property type="component" value="Unassembled WGS sequence"/>
</dbReference>
<dbReference type="OrthoDB" id="2190900at2759"/>
<dbReference type="AlphaFoldDB" id="A0A1Y1S937"/>
<gene>
    <name evidence="1" type="ORF">ECANGB1_1649</name>
</gene>
<comment type="caution">
    <text evidence="1">The sequence shown here is derived from an EMBL/GenBank/DDBJ whole genome shotgun (WGS) entry which is preliminary data.</text>
</comment>
<evidence type="ECO:0000313" key="2">
    <source>
        <dbReference type="Proteomes" id="UP000192639"/>
    </source>
</evidence>
<organism evidence="1 2">
    <name type="scientific">Enterospora canceri</name>
    <dbReference type="NCBI Taxonomy" id="1081671"/>
    <lineage>
        <taxon>Eukaryota</taxon>
        <taxon>Fungi</taxon>
        <taxon>Fungi incertae sedis</taxon>
        <taxon>Microsporidia</taxon>
        <taxon>Enterocytozoonidae</taxon>
        <taxon>Enterospora</taxon>
    </lineage>
</organism>
<keyword evidence="2" id="KW-1185">Reference proteome</keyword>
<protein>
    <submittedName>
        <fullName evidence="1">Uncharacterized protein</fullName>
    </submittedName>
</protein>
<proteinExistence type="predicted"/>
<dbReference type="VEuPathDB" id="MicrosporidiaDB:ECANGB1_1649"/>
<accession>A0A1Y1S937</accession>
<name>A0A1Y1S937_9MICR</name>
<evidence type="ECO:0000313" key="1">
    <source>
        <dbReference type="EMBL" id="ORD94985.1"/>
    </source>
</evidence>